<comment type="caution">
    <text evidence="3">The sequence shown here is derived from an EMBL/GenBank/DDBJ whole genome shotgun (WGS) entry which is preliminary data.</text>
</comment>
<organism evidence="3 4">
    <name type="scientific">Ensete ventricosum</name>
    <name type="common">Abyssinian banana</name>
    <name type="synonym">Musa ensete</name>
    <dbReference type="NCBI Taxonomy" id="4639"/>
    <lineage>
        <taxon>Eukaryota</taxon>
        <taxon>Viridiplantae</taxon>
        <taxon>Streptophyta</taxon>
        <taxon>Embryophyta</taxon>
        <taxon>Tracheophyta</taxon>
        <taxon>Spermatophyta</taxon>
        <taxon>Magnoliopsida</taxon>
        <taxon>Liliopsida</taxon>
        <taxon>Zingiberales</taxon>
        <taxon>Musaceae</taxon>
        <taxon>Ensete</taxon>
    </lineage>
</organism>
<evidence type="ECO:0000256" key="1">
    <source>
        <dbReference type="SAM" id="Coils"/>
    </source>
</evidence>
<dbReference type="EMBL" id="JAQQAF010000008">
    <property type="protein sequence ID" value="KAJ8464980.1"/>
    <property type="molecule type" value="Genomic_DNA"/>
</dbReference>
<sequence>MLPAPSWHSPVIRSPSSLPPYGLLPFSSFPKFRVFHSSWSANRVVARGSLASCCTGKKSSRRGRASKSNEELCHELLEFNLAMGLPENRVPSMKELCENGRKDLANIVRRRGYKAITELLLNSNGESHSEKVLEGKQASINGNLYETAVILGGQERNTIVSPSCTFSSSNYSLEDMVKSNGAVSTKNHDQVCEDSSESLHLKAAKFVHTEELDIIKGEDSELYRDWAPKAHEQDNQNEINNLKSLLDQKEVELSQLKQQIENEKLALSNLHAKGMAELGDIHRMIAEKDAELHAAEENLDGLIEVHIDYWANGQTVEVTGSFNGWQHRVRLDLHPSSGQTNPPNLRKPLLWTTVLWLYPGVYEIKFIVDGDWRIDSQREIITSGKESRDQVFSRGKQIGEASENAVERRFWCHEPTNPILS</sequence>
<protein>
    <recommendedName>
        <fullName evidence="2">AMP-activated protein kinase glycogen-binding domain-containing protein</fullName>
    </recommendedName>
</protein>
<reference evidence="3 4" key="1">
    <citation type="submission" date="2022-12" db="EMBL/GenBank/DDBJ databases">
        <title>Chromosome-scale assembly of the Ensete ventricosum genome.</title>
        <authorList>
            <person name="Dussert Y."/>
            <person name="Stocks J."/>
            <person name="Wendawek A."/>
            <person name="Woldeyes F."/>
            <person name="Nichols R.A."/>
            <person name="Borrell J.S."/>
        </authorList>
    </citation>
    <scope>NUCLEOTIDE SEQUENCE [LARGE SCALE GENOMIC DNA]</scope>
    <source>
        <strain evidence="4">cv. Maze</strain>
        <tissue evidence="3">Seeds</tissue>
    </source>
</reference>
<dbReference type="CDD" id="cd02859">
    <property type="entry name" value="E_set_AMPKbeta_like_N"/>
    <property type="match status" value="1"/>
</dbReference>
<keyword evidence="1" id="KW-0175">Coiled coil</keyword>
<dbReference type="Proteomes" id="UP001222027">
    <property type="component" value="Unassembled WGS sequence"/>
</dbReference>
<feature type="coiled-coil region" evidence="1">
    <location>
        <begin position="232"/>
        <end position="305"/>
    </location>
</feature>
<evidence type="ECO:0000259" key="2">
    <source>
        <dbReference type="Pfam" id="PF16561"/>
    </source>
</evidence>
<dbReference type="PANTHER" id="PTHR47434">
    <property type="entry name" value="PROTEIN PTST HOMOLOG 3, CHLOROPLASTIC"/>
    <property type="match status" value="1"/>
</dbReference>
<dbReference type="SUPFAM" id="SSF81296">
    <property type="entry name" value="E set domains"/>
    <property type="match status" value="1"/>
</dbReference>
<gene>
    <name evidence="3" type="ORF">OPV22_027532</name>
</gene>
<dbReference type="PANTHER" id="PTHR47434:SF2">
    <property type="entry name" value="PROTEIN PTST HOMOLOG 3, CHLOROPLASTIC"/>
    <property type="match status" value="1"/>
</dbReference>
<proteinExistence type="predicted"/>
<dbReference type="InterPro" id="IPR013783">
    <property type="entry name" value="Ig-like_fold"/>
</dbReference>
<evidence type="ECO:0000313" key="4">
    <source>
        <dbReference type="Proteomes" id="UP001222027"/>
    </source>
</evidence>
<feature type="domain" description="AMP-activated protein kinase glycogen-binding" evidence="2">
    <location>
        <begin position="304"/>
        <end position="382"/>
    </location>
</feature>
<keyword evidence="4" id="KW-1185">Reference proteome</keyword>
<dbReference type="Pfam" id="PF16561">
    <property type="entry name" value="AMPK1_CBM"/>
    <property type="match status" value="1"/>
</dbReference>
<dbReference type="InterPro" id="IPR032640">
    <property type="entry name" value="AMPK1_CBM"/>
</dbReference>
<evidence type="ECO:0000313" key="3">
    <source>
        <dbReference type="EMBL" id="KAJ8464980.1"/>
    </source>
</evidence>
<dbReference type="InterPro" id="IPR014756">
    <property type="entry name" value="Ig_E-set"/>
</dbReference>
<dbReference type="GO" id="GO:0009507">
    <property type="term" value="C:chloroplast"/>
    <property type="evidence" value="ECO:0007669"/>
    <property type="project" value="UniProtKB-ARBA"/>
</dbReference>
<name>A0AAV8Q045_ENSVE</name>
<dbReference type="Gene3D" id="2.60.40.10">
    <property type="entry name" value="Immunoglobulins"/>
    <property type="match status" value="1"/>
</dbReference>
<accession>A0AAV8Q045</accession>
<dbReference type="AlphaFoldDB" id="A0AAV8Q045"/>